<dbReference type="AlphaFoldDB" id="A0A370DFG5"/>
<dbReference type="GO" id="GO:0005829">
    <property type="term" value="C:cytosol"/>
    <property type="evidence" value="ECO:0007669"/>
    <property type="project" value="TreeGrafter"/>
</dbReference>
<proteinExistence type="inferred from homology"/>
<name>A0A370DFG5_9GAMM</name>
<dbReference type="Gene3D" id="1.20.120.740">
    <property type="entry name" value="YgfB uncharacterised protein family UPF0149, PF03695"/>
    <property type="match status" value="1"/>
</dbReference>
<evidence type="ECO:0000313" key="3">
    <source>
        <dbReference type="Proteomes" id="UP000254266"/>
    </source>
</evidence>
<dbReference type="Proteomes" id="UP000254266">
    <property type="component" value="Unassembled WGS sequence"/>
</dbReference>
<protein>
    <submittedName>
        <fullName evidence="2">YecA family protein</fullName>
    </submittedName>
</protein>
<dbReference type="InterPro" id="IPR036255">
    <property type="entry name" value="YgfB-like_sf"/>
</dbReference>
<dbReference type="InterPro" id="IPR011978">
    <property type="entry name" value="YgfB-like"/>
</dbReference>
<dbReference type="PANTHER" id="PTHR37528:SF1">
    <property type="entry name" value="UPF0149 PROTEIN YGFB"/>
    <property type="match status" value="1"/>
</dbReference>
<gene>
    <name evidence="2" type="ORF">DIZ80_12420</name>
</gene>
<evidence type="ECO:0000256" key="1">
    <source>
        <dbReference type="ARBA" id="ARBA00038308"/>
    </source>
</evidence>
<comment type="similarity">
    <text evidence="1">Belongs to the UPF0149 family.</text>
</comment>
<keyword evidence="3" id="KW-1185">Reference proteome</keyword>
<reference evidence="2 3" key="1">
    <citation type="journal article" date="2018" name="ISME J.">
        <title>Endosymbiont genomes yield clues of tubeworm success.</title>
        <authorList>
            <person name="Li Y."/>
            <person name="Liles M.R."/>
            <person name="Halanych K.M."/>
        </authorList>
    </citation>
    <scope>NUCLEOTIDE SEQUENCE [LARGE SCALE GENOMIC DNA]</scope>
    <source>
        <strain evidence="2">A1464</strain>
    </source>
</reference>
<comment type="caution">
    <text evidence="2">The sequence shown here is derived from an EMBL/GenBank/DDBJ whole genome shotgun (WGS) entry which is preliminary data.</text>
</comment>
<dbReference type="EMBL" id="QFXC01000011">
    <property type="protein sequence ID" value="RDH83057.1"/>
    <property type="molecule type" value="Genomic_DNA"/>
</dbReference>
<dbReference type="PANTHER" id="PTHR37528">
    <property type="entry name" value="UPF0149 PROTEIN YGFB"/>
    <property type="match status" value="1"/>
</dbReference>
<sequence>MISRPDYNSLTDALAKADAELVASEAHGSLCGMLCAAGTIELSKWLDQVFEVFDVNNILIKEASQLLVGLYNDTQAQLNDSEADFQLLLPDDTDSLAQRTEALASWCQGFTYGLVAGGLKKDQKLPEDTAELIKDMVEIARAGHDLGDDSESDEESFMQIYEYVRMGVLLINEELQPSHKPPEILQ</sequence>
<evidence type="ECO:0000313" key="2">
    <source>
        <dbReference type="EMBL" id="RDH83057.1"/>
    </source>
</evidence>
<organism evidence="2 3">
    <name type="scientific">endosymbiont of Galathealinum brachiosum</name>
    <dbReference type="NCBI Taxonomy" id="2200906"/>
    <lineage>
        <taxon>Bacteria</taxon>
        <taxon>Pseudomonadati</taxon>
        <taxon>Pseudomonadota</taxon>
        <taxon>Gammaproteobacteria</taxon>
        <taxon>sulfur-oxidizing symbionts</taxon>
    </lineage>
</organism>
<dbReference type="Pfam" id="PF03695">
    <property type="entry name" value="UPF0149"/>
    <property type="match status" value="1"/>
</dbReference>
<accession>A0A370DFG5</accession>
<dbReference type="SUPFAM" id="SSF101327">
    <property type="entry name" value="YgfB-like"/>
    <property type="match status" value="1"/>
</dbReference>
<dbReference type="NCBIfam" id="TIGR02292">
    <property type="entry name" value="ygfB_yecA"/>
    <property type="match status" value="1"/>
</dbReference>